<organism evidence="2 3">
    <name type="scientific">Apophysomyces ossiformis</name>
    <dbReference type="NCBI Taxonomy" id="679940"/>
    <lineage>
        <taxon>Eukaryota</taxon>
        <taxon>Fungi</taxon>
        <taxon>Fungi incertae sedis</taxon>
        <taxon>Mucoromycota</taxon>
        <taxon>Mucoromycotina</taxon>
        <taxon>Mucoromycetes</taxon>
        <taxon>Mucorales</taxon>
        <taxon>Mucorineae</taxon>
        <taxon>Mucoraceae</taxon>
        <taxon>Apophysomyces</taxon>
    </lineage>
</organism>
<proteinExistence type="predicted"/>
<comment type="caution">
    <text evidence="2">The sequence shown here is derived from an EMBL/GenBank/DDBJ whole genome shotgun (WGS) entry which is preliminary data.</text>
</comment>
<evidence type="ECO:0000256" key="1">
    <source>
        <dbReference type="SAM" id="MobiDB-lite"/>
    </source>
</evidence>
<feature type="compositionally biased region" description="Polar residues" evidence="1">
    <location>
        <begin position="560"/>
        <end position="577"/>
    </location>
</feature>
<evidence type="ECO:0008006" key="4">
    <source>
        <dbReference type="Google" id="ProtNLM"/>
    </source>
</evidence>
<feature type="region of interest" description="Disordered" evidence="1">
    <location>
        <begin position="495"/>
        <end position="523"/>
    </location>
</feature>
<sequence>MEPLYETLLSQSFNDSSKGVEFCRQVCAEYGFTIKQEASANKNIYVYCSREGLPDSKRNPKPSPQRKRPSKRCDCRWRVVLSETDKGEWKFRRSMNPSASEHNHEMMSPDDMVKSWPAEVNELIIQLARRRMQTHEIRELVKQRFPDISWNERRFYNRLTEERKRIRQRGVLERTQRLLLVSAQLCALVAANEDWAACVDNDLTRMVDNYCQLTRLPPDAMDGLVDLQVDKIQTDSERSHAARDYGTEPDETLPIKRRRSTKTTETPKGAQVLSIPSYALYVRPQPFRSASESSGPQSRKHAESPLGTASPQVPPPAQQHALGSGPFFHFGSPTSSSSSSSSIPFQRHPFHPHQQQRHPSSPQQHPHHHHHHHQQQQQQQQQHLHSPNETTTFLMSQPYVAQHPPPPPPPSAQANQPHYAVSTIPYTISTSFTPYNISSNPDMTLPFDSSAVLTASMPPGTNSIHSPATSTAGSGPTSTVAAGADMISPGQRYGSLPDNLGGERSSISNRLEHPTHPHEQRQPMMDYYPVRDDTMHHRMMIQQQQQEYDQRFQRDYANSMPGSRSNSVVLPSSTPDTSLLPAARWV</sequence>
<dbReference type="Proteomes" id="UP000605846">
    <property type="component" value="Unassembled WGS sequence"/>
</dbReference>
<feature type="region of interest" description="Disordered" evidence="1">
    <location>
        <begin position="556"/>
        <end position="586"/>
    </location>
</feature>
<feature type="region of interest" description="Disordered" evidence="1">
    <location>
        <begin position="235"/>
        <end position="270"/>
    </location>
</feature>
<feature type="compositionally biased region" description="Basic and acidic residues" evidence="1">
    <location>
        <begin position="235"/>
        <end position="246"/>
    </location>
</feature>
<feature type="compositionally biased region" description="Low complexity" evidence="1">
    <location>
        <begin position="323"/>
        <end position="347"/>
    </location>
</feature>
<dbReference type="EMBL" id="JABAYA010000010">
    <property type="protein sequence ID" value="KAF7731390.1"/>
    <property type="molecule type" value="Genomic_DNA"/>
</dbReference>
<evidence type="ECO:0000313" key="2">
    <source>
        <dbReference type="EMBL" id="KAF7731390.1"/>
    </source>
</evidence>
<keyword evidence="3" id="KW-1185">Reference proteome</keyword>
<protein>
    <recommendedName>
        <fullName evidence="4">FAR1 domain-containing protein</fullName>
    </recommendedName>
</protein>
<reference evidence="2" key="1">
    <citation type="submission" date="2020-01" db="EMBL/GenBank/DDBJ databases">
        <title>Genome Sequencing of Three Apophysomyces-Like Fungal Strains Confirms a Novel Fungal Genus in the Mucoromycota with divergent Burkholderia-like Endosymbiotic Bacteria.</title>
        <authorList>
            <person name="Stajich J.E."/>
            <person name="Macias A.M."/>
            <person name="Carter-House D."/>
            <person name="Lovett B."/>
            <person name="Kasson L.R."/>
            <person name="Berry K."/>
            <person name="Grigoriev I."/>
            <person name="Chang Y."/>
            <person name="Spatafora J."/>
            <person name="Kasson M.T."/>
        </authorList>
    </citation>
    <scope>NUCLEOTIDE SEQUENCE</scope>
    <source>
        <strain evidence="2">NRRL A-21654</strain>
    </source>
</reference>
<name>A0A8H7BUS5_9FUNG</name>
<dbReference type="AlphaFoldDB" id="A0A8H7BUS5"/>
<evidence type="ECO:0000313" key="3">
    <source>
        <dbReference type="Proteomes" id="UP000605846"/>
    </source>
</evidence>
<feature type="compositionally biased region" description="Low complexity" evidence="1">
    <location>
        <begin position="466"/>
        <end position="478"/>
    </location>
</feature>
<feature type="compositionally biased region" description="Basic and acidic residues" evidence="1">
    <location>
        <begin position="510"/>
        <end position="521"/>
    </location>
</feature>
<feature type="region of interest" description="Disordered" evidence="1">
    <location>
        <begin position="287"/>
        <end position="386"/>
    </location>
</feature>
<feature type="compositionally biased region" description="Polar residues" evidence="1">
    <location>
        <begin position="288"/>
        <end position="297"/>
    </location>
</feature>
<gene>
    <name evidence="2" type="ORF">EC973_000198</name>
</gene>
<feature type="compositionally biased region" description="Basic residues" evidence="1">
    <location>
        <begin position="365"/>
        <end position="374"/>
    </location>
</feature>
<accession>A0A8H7BUS5</accession>
<dbReference type="OrthoDB" id="5573160at2759"/>
<dbReference type="PANTHER" id="PTHR47718">
    <property type="entry name" value="OS01G0519700 PROTEIN"/>
    <property type="match status" value="1"/>
</dbReference>
<feature type="region of interest" description="Disordered" evidence="1">
    <location>
        <begin position="458"/>
        <end position="478"/>
    </location>
</feature>